<dbReference type="AlphaFoldDB" id="A0A1Q4VBX8"/>
<dbReference type="Pfam" id="PF00005">
    <property type="entry name" value="ABC_tran"/>
    <property type="match status" value="1"/>
</dbReference>
<dbReference type="InterPro" id="IPR011527">
    <property type="entry name" value="ABC1_TM_dom"/>
</dbReference>
<dbReference type="SUPFAM" id="SSF52540">
    <property type="entry name" value="P-loop containing nucleoside triphosphate hydrolases"/>
    <property type="match status" value="1"/>
</dbReference>
<dbReference type="GO" id="GO:0005524">
    <property type="term" value="F:ATP binding"/>
    <property type="evidence" value="ECO:0007669"/>
    <property type="project" value="UniProtKB-KW"/>
</dbReference>
<name>A0A1Q4VBX8_9ACTN</name>
<evidence type="ECO:0000256" key="2">
    <source>
        <dbReference type="ARBA" id="ARBA00022692"/>
    </source>
</evidence>
<dbReference type="Gene3D" id="3.40.50.300">
    <property type="entry name" value="P-loop containing nucleotide triphosphate hydrolases"/>
    <property type="match status" value="1"/>
</dbReference>
<feature type="domain" description="ABC transporter" evidence="9">
    <location>
        <begin position="314"/>
        <end position="545"/>
    </location>
</feature>
<feature type="transmembrane region" description="Helical" evidence="7">
    <location>
        <begin position="111"/>
        <end position="136"/>
    </location>
</feature>
<dbReference type="PANTHER" id="PTHR43394">
    <property type="entry name" value="ATP-DEPENDENT PERMEASE MDL1, MITOCHONDRIAL"/>
    <property type="match status" value="1"/>
</dbReference>
<evidence type="ECO:0000259" key="10">
    <source>
        <dbReference type="PROSITE" id="PS50929"/>
    </source>
</evidence>
<dbReference type="InterPro" id="IPR039421">
    <property type="entry name" value="Type_1_exporter"/>
</dbReference>
<dbReference type="PROSITE" id="PS50929">
    <property type="entry name" value="ABC_TM1F"/>
    <property type="match status" value="1"/>
</dbReference>
<proteinExistence type="predicted"/>
<evidence type="ECO:0000256" key="5">
    <source>
        <dbReference type="ARBA" id="ARBA00022989"/>
    </source>
</evidence>
<evidence type="ECO:0000256" key="6">
    <source>
        <dbReference type="ARBA" id="ARBA00023136"/>
    </source>
</evidence>
<gene>
    <name evidence="11" type="ORF">AB852_09700</name>
</gene>
<dbReference type="PROSITE" id="PS50893">
    <property type="entry name" value="ABC_TRANSPORTER_2"/>
    <property type="match status" value="1"/>
</dbReference>
<dbReference type="GO" id="GO:0015421">
    <property type="term" value="F:ABC-type oligopeptide transporter activity"/>
    <property type="evidence" value="ECO:0007669"/>
    <property type="project" value="TreeGrafter"/>
</dbReference>
<dbReference type="InterPro" id="IPR036640">
    <property type="entry name" value="ABC1_TM_sf"/>
</dbReference>
<dbReference type="Gene3D" id="1.20.1560.10">
    <property type="entry name" value="ABC transporter type 1, transmembrane domain"/>
    <property type="match status" value="1"/>
</dbReference>
<dbReference type="Proteomes" id="UP000186455">
    <property type="component" value="Unassembled WGS sequence"/>
</dbReference>
<dbReference type="InterPro" id="IPR003593">
    <property type="entry name" value="AAA+_ATPase"/>
</dbReference>
<feature type="domain" description="ABC transmembrane type-1" evidence="10">
    <location>
        <begin position="4"/>
        <end position="282"/>
    </location>
</feature>
<organism evidence="11 12">
    <name type="scientific">Streptomyces uncialis</name>
    <dbReference type="NCBI Taxonomy" id="1048205"/>
    <lineage>
        <taxon>Bacteria</taxon>
        <taxon>Bacillati</taxon>
        <taxon>Actinomycetota</taxon>
        <taxon>Actinomycetes</taxon>
        <taxon>Kitasatosporales</taxon>
        <taxon>Streptomycetaceae</taxon>
        <taxon>Streptomyces</taxon>
    </lineage>
</organism>
<evidence type="ECO:0000259" key="9">
    <source>
        <dbReference type="PROSITE" id="PS50893"/>
    </source>
</evidence>
<dbReference type="SUPFAM" id="SSF90123">
    <property type="entry name" value="ABC transporter transmembrane region"/>
    <property type="match status" value="1"/>
</dbReference>
<dbReference type="GO" id="GO:0005886">
    <property type="term" value="C:plasma membrane"/>
    <property type="evidence" value="ECO:0007669"/>
    <property type="project" value="UniProtKB-SubCell"/>
</dbReference>
<dbReference type="InterPro" id="IPR003439">
    <property type="entry name" value="ABC_transporter-like_ATP-bd"/>
</dbReference>
<evidence type="ECO:0000256" key="8">
    <source>
        <dbReference type="SAM" id="SignalP"/>
    </source>
</evidence>
<feature type="transmembrane region" description="Helical" evidence="7">
    <location>
        <begin position="224"/>
        <end position="245"/>
    </location>
</feature>
<accession>A0A1Q4VBX8</accession>
<evidence type="ECO:0000256" key="7">
    <source>
        <dbReference type="SAM" id="Phobius"/>
    </source>
</evidence>
<dbReference type="InterPro" id="IPR027417">
    <property type="entry name" value="P-loop_NTPase"/>
</dbReference>
<feature type="transmembrane region" description="Helical" evidence="7">
    <location>
        <begin position="257"/>
        <end position="280"/>
    </location>
</feature>
<feature type="transmembrane region" description="Helical" evidence="7">
    <location>
        <begin position="142"/>
        <end position="159"/>
    </location>
</feature>
<keyword evidence="4 11" id="KW-0067">ATP-binding</keyword>
<keyword evidence="8" id="KW-0732">Signal</keyword>
<keyword evidence="3" id="KW-0547">Nucleotide-binding</keyword>
<feature type="signal peptide" evidence="8">
    <location>
        <begin position="1"/>
        <end position="19"/>
    </location>
</feature>
<dbReference type="STRING" id="1048205.AB852_09700"/>
<dbReference type="SMART" id="SM00382">
    <property type="entry name" value="AAA"/>
    <property type="match status" value="1"/>
</dbReference>
<keyword evidence="12" id="KW-1185">Reference proteome</keyword>
<dbReference type="GO" id="GO:0016887">
    <property type="term" value="F:ATP hydrolysis activity"/>
    <property type="evidence" value="ECO:0007669"/>
    <property type="project" value="InterPro"/>
</dbReference>
<dbReference type="InterPro" id="IPR017871">
    <property type="entry name" value="ABC_transporter-like_CS"/>
</dbReference>
<comment type="subcellular location">
    <subcellularLocation>
        <location evidence="1">Cell membrane</location>
        <topology evidence="1">Multi-pass membrane protein</topology>
    </subcellularLocation>
</comment>
<keyword evidence="6 7" id="KW-0472">Membrane</keyword>
<keyword evidence="5 7" id="KW-1133">Transmembrane helix</keyword>
<keyword evidence="2 7" id="KW-0812">Transmembrane</keyword>
<protein>
    <submittedName>
        <fullName evidence="11">ABC transporter ATP-binding protein</fullName>
    </submittedName>
</protein>
<sequence>MPLAAVTLCSVAAAGAALALPAVLGAALDTLLATRRVPWAGLLLATALTAAEILLDSAVAVIGGTTTARHTAFLRRGVLDRVLHAAPHHADRFRPGDLTTRLTANAGEAGAVPVTIATAAGTVLLPLGGALCLFLIDPWTGLALLAGLPLFALLLRALVRDTATAAADYQREQSTIATRLSEALDGIATVRAAATADRERARALEPLDRLATHGRRTWQVQGRAVGGAAALLPLLTLLVLAVGGLRLSQGALTTGDLLAVARYAVLAVGLGALTGALGAISRGRAADRRLDELRGLPPLAHHGRVLPGNGPGELRLRDVGVVRDGRPLLTGVDLTVPGGATVAVVGPSGSGKSLLAAVAGRLLDPDTGTVTLDGVPLDGVDPLLLRTEVTFAFARPALLGATVGDTIAFGAVTPDGPAVRAAARAAAADEFIALLPDGYRTPLDRAPLSGGERQRLGLARAFAHPGRLLVLDDATSSLDTVTERLVQRALIHGTGHRTRIVVAHRVSTAADADSVIWLDGGRVRAHAPHTELWADPGYRAVFRTGTGDDTR</sequence>
<dbReference type="Pfam" id="PF00664">
    <property type="entry name" value="ABC_membrane"/>
    <property type="match status" value="1"/>
</dbReference>
<evidence type="ECO:0000256" key="4">
    <source>
        <dbReference type="ARBA" id="ARBA00022840"/>
    </source>
</evidence>
<feature type="chain" id="PRO_5013225158" evidence="8">
    <location>
        <begin position="20"/>
        <end position="551"/>
    </location>
</feature>
<evidence type="ECO:0000313" key="12">
    <source>
        <dbReference type="Proteomes" id="UP000186455"/>
    </source>
</evidence>
<dbReference type="EMBL" id="LFBV01000002">
    <property type="protein sequence ID" value="OKH95190.1"/>
    <property type="molecule type" value="Genomic_DNA"/>
</dbReference>
<dbReference type="PROSITE" id="PS00211">
    <property type="entry name" value="ABC_TRANSPORTER_1"/>
    <property type="match status" value="1"/>
</dbReference>
<evidence type="ECO:0000256" key="1">
    <source>
        <dbReference type="ARBA" id="ARBA00004651"/>
    </source>
</evidence>
<feature type="transmembrane region" description="Helical" evidence="7">
    <location>
        <begin position="43"/>
        <end position="66"/>
    </location>
</feature>
<evidence type="ECO:0000313" key="11">
    <source>
        <dbReference type="EMBL" id="OKH95190.1"/>
    </source>
</evidence>
<comment type="caution">
    <text evidence="11">The sequence shown here is derived from an EMBL/GenBank/DDBJ whole genome shotgun (WGS) entry which is preliminary data.</text>
</comment>
<reference evidence="11 12" key="1">
    <citation type="submission" date="2015-06" db="EMBL/GenBank/DDBJ databases">
        <title>Cloning and characterization of the uncialamcin biosynthetic gene cluster.</title>
        <authorList>
            <person name="Yan X."/>
            <person name="Huang T."/>
            <person name="Ge H."/>
            <person name="Shen B."/>
        </authorList>
    </citation>
    <scope>NUCLEOTIDE SEQUENCE [LARGE SCALE GENOMIC DNA]</scope>
    <source>
        <strain evidence="11 12">DCA2648</strain>
    </source>
</reference>
<dbReference type="PANTHER" id="PTHR43394:SF1">
    <property type="entry name" value="ATP-BINDING CASSETTE SUB-FAMILY B MEMBER 10, MITOCHONDRIAL"/>
    <property type="match status" value="1"/>
</dbReference>
<evidence type="ECO:0000256" key="3">
    <source>
        <dbReference type="ARBA" id="ARBA00022741"/>
    </source>
</evidence>